<evidence type="ECO:0000313" key="2">
    <source>
        <dbReference type="Proteomes" id="UP001218218"/>
    </source>
</evidence>
<gene>
    <name evidence="1" type="ORF">DFH08DRAFT_869327</name>
</gene>
<dbReference type="EMBL" id="JARIHO010000020">
    <property type="protein sequence ID" value="KAJ7346792.1"/>
    <property type="molecule type" value="Genomic_DNA"/>
</dbReference>
<sequence>MKYTYPASHEQDSLTDQLLALKIARHSSCTTCDSCPGLHPDPSWEVVLDDLSAEPSLVELDQYGSDDEDGQPNYLKGCACGHDMYDHGANQPQLGRDEFLRRGRVAIRLDEILQVRAPLMYKLQLERI</sequence>
<organism evidence="1 2">
    <name type="scientific">Mycena albidolilacea</name>
    <dbReference type="NCBI Taxonomy" id="1033008"/>
    <lineage>
        <taxon>Eukaryota</taxon>
        <taxon>Fungi</taxon>
        <taxon>Dikarya</taxon>
        <taxon>Basidiomycota</taxon>
        <taxon>Agaricomycotina</taxon>
        <taxon>Agaricomycetes</taxon>
        <taxon>Agaricomycetidae</taxon>
        <taxon>Agaricales</taxon>
        <taxon>Marasmiineae</taxon>
        <taxon>Mycenaceae</taxon>
        <taxon>Mycena</taxon>
    </lineage>
</organism>
<name>A0AAD7A0X1_9AGAR</name>
<accession>A0AAD7A0X1</accession>
<comment type="caution">
    <text evidence="1">The sequence shown here is derived from an EMBL/GenBank/DDBJ whole genome shotgun (WGS) entry which is preliminary data.</text>
</comment>
<dbReference type="AlphaFoldDB" id="A0AAD7A0X1"/>
<proteinExistence type="predicted"/>
<dbReference type="Proteomes" id="UP001218218">
    <property type="component" value="Unassembled WGS sequence"/>
</dbReference>
<protein>
    <submittedName>
        <fullName evidence="1">Uncharacterized protein</fullName>
    </submittedName>
</protein>
<reference evidence="1" key="1">
    <citation type="submission" date="2023-03" db="EMBL/GenBank/DDBJ databases">
        <title>Massive genome expansion in bonnet fungi (Mycena s.s.) driven by repeated elements and novel gene families across ecological guilds.</title>
        <authorList>
            <consortium name="Lawrence Berkeley National Laboratory"/>
            <person name="Harder C.B."/>
            <person name="Miyauchi S."/>
            <person name="Viragh M."/>
            <person name="Kuo A."/>
            <person name="Thoen E."/>
            <person name="Andreopoulos B."/>
            <person name="Lu D."/>
            <person name="Skrede I."/>
            <person name="Drula E."/>
            <person name="Henrissat B."/>
            <person name="Morin E."/>
            <person name="Kohler A."/>
            <person name="Barry K."/>
            <person name="LaButti K."/>
            <person name="Morin E."/>
            <person name="Salamov A."/>
            <person name="Lipzen A."/>
            <person name="Mereny Z."/>
            <person name="Hegedus B."/>
            <person name="Baldrian P."/>
            <person name="Stursova M."/>
            <person name="Weitz H."/>
            <person name="Taylor A."/>
            <person name="Grigoriev I.V."/>
            <person name="Nagy L.G."/>
            <person name="Martin F."/>
            <person name="Kauserud H."/>
        </authorList>
    </citation>
    <scope>NUCLEOTIDE SEQUENCE</scope>
    <source>
        <strain evidence="1">CBHHK002</strain>
    </source>
</reference>
<evidence type="ECO:0000313" key="1">
    <source>
        <dbReference type="EMBL" id="KAJ7346792.1"/>
    </source>
</evidence>
<keyword evidence="2" id="KW-1185">Reference proteome</keyword>